<dbReference type="InterPro" id="IPR036886">
    <property type="entry name" value="Villin_headpiece_dom_sf"/>
</dbReference>
<feature type="domain" description="HP" evidence="9">
    <location>
        <begin position="525"/>
        <end position="586"/>
    </location>
</feature>
<dbReference type="InterPro" id="IPR017665">
    <property type="entry name" value="Guanylate_kinase"/>
</dbReference>
<dbReference type="GO" id="GO:0004385">
    <property type="term" value="F:GMP kinase activity"/>
    <property type="evidence" value="ECO:0007669"/>
    <property type="project" value="UniProtKB-EC"/>
</dbReference>
<evidence type="ECO:0000259" key="8">
    <source>
        <dbReference type="PROSITE" id="PS50052"/>
    </source>
</evidence>
<sequence length="586" mass="65684">MGKKSKAKRKNNNKSKPKNVTDTTVTDTPAVTEEVTATVEQVDTPVADVAEEVVEKNESETSVSKDVETETPVQEDAKPEMAEKEADETVKDETEETVQDDAPVETDNDVTEEVEAEAEQEAPVEETEKEEEIVEQETSIEEPSTDEVTQEMESSDPRPIVIAGPSGAGKGTLINILMKKFPNDQFGFSVSHTTRNPREGEVNGVHYNFSTVDAMKEEIDDGKFIEYAEVHGNYYGTSVEAVRSVQSKGQVCILDIDCQGVRNVKSSSLDPYYIFIAPPSMQDLENRLRGRGTEKEEDIVKRLANAQGEMDYGQEKGNFDKYLVNDDLKTSSEELCSIIQTWYPHLVPDETPKENEDVAVEEAVGKEEEKTVEQAEIAEEEAPDDEVNMDASEATTEVVDNCSLENEETNEEKTIEPEVDAPMDEVSPSDEEKEVAEEQVDEVKESNVDEEHPEDECEKVDEPQSPELVTETKVEDAKVTEPSTPEPVEVKPVVIESPEVVKEEPKEEPKSIPTEEPKEVVPDVNPNKTYYNLEELKMPIEGVEWAQRENFLSDEDIQTHFGMNRDELLKLPKWKKQAAKKKLGIF</sequence>
<keyword evidence="11" id="KW-1185">Reference proteome</keyword>
<dbReference type="PROSITE" id="PS50052">
    <property type="entry name" value="GUANYLATE_KINASE_2"/>
    <property type="match status" value="1"/>
</dbReference>
<feature type="compositionally biased region" description="Basic and acidic residues" evidence="7">
    <location>
        <begin position="53"/>
        <end position="68"/>
    </location>
</feature>
<feature type="compositionally biased region" description="Acidic residues" evidence="7">
    <location>
        <begin position="417"/>
        <end position="440"/>
    </location>
</feature>
<feature type="region of interest" description="Disordered" evidence="7">
    <location>
        <begin position="397"/>
        <end position="526"/>
    </location>
</feature>
<name>A0AAD3CV99_9STRA</name>
<dbReference type="EMBL" id="BLLK01000045">
    <property type="protein sequence ID" value="GFH52509.1"/>
    <property type="molecule type" value="Genomic_DNA"/>
</dbReference>
<dbReference type="GO" id="GO:0005829">
    <property type="term" value="C:cytosol"/>
    <property type="evidence" value="ECO:0007669"/>
    <property type="project" value="TreeGrafter"/>
</dbReference>
<dbReference type="FunFam" id="3.40.50.300:FF:000776">
    <property type="entry name" value="Guanylate kinase 2"/>
    <property type="match status" value="1"/>
</dbReference>
<protein>
    <recommendedName>
        <fullName evidence="2">guanylate kinase</fullName>
        <ecNumber evidence="2">2.7.4.8</ecNumber>
    </recommendedName>
</protein>
<dbReference type="EC" id="2.7.4.8" evidence="2"/>
<keyword evidence="4" id="KW-0547">Nucleotide-binding</keyword>
<gene>
    <name evidence="10" type="ORF">CTEN210_08985</name>
</gene>
<evidence type="ECO:0000256" key="3">
    <source>
        <dbReference type="ARBA" id="ARBA00022679"/>
    </source>
</evidence>
<evidence type="ECO:0000256" key="4">
    <source>
        <dbReference type="ARBA" id="ARBA00022741"/>
    </source>
</evidence>
<feature type="compositionally biased region" description="Low complexity" evidence="7">
    <location>
        <begin position="480"/>
        <end position="498"/>
    </location>
</feature>
<dbReference type="SUPFAM" id="SSF47050">
    <property type="entry name" value="VHP, Villin headpiece domain"/>
    <property type="match status" value="1"/>
</dbReference>
<evidence type="ECO:0000256" key="7">
    <source>
        <dbReference type="SAM" id="MobiDB-lite"/>
    </source>
</evidence>
<dbReference type="GO" id="GO:0007010">
    <property type="term" value="P:cytoskeleton organization"/>
    <property type="evidence" value="ECO:0007669"/>
    <property type="project" value="InterPro"/>
</dbReference>
<dbReference type="SMART" id="SM00072">
    <property type="entry name" value="GuKc"/>
    <property type="match status" value="1"/>
</dbReference>
<feature type="region of interest" description="Disordered" evidence="7">
    <location>
        <begin position="53"/>
        <end position="166"/>
    </location>
</feature>
<proteinExistence type="inferred from homology"/>
<dbReference type="PANTHER" id="PTHR23117:SF13">
    <property type="entry name" value="GUANYLATE KINASE"/>
    <property type="match status" value="1"/>
</dbReference>
<feature type="compositionally biased region" description="Basic and acidic residues" evidence="7">
    <location>
        <begin position="470"/>
        <end position="479"/>
    </location>
</feature>
<evidence type="ECO:0000256" key="5">
    <source>
        <dbReference type="ARBA" id="ARBA00022777"/>
    </source>
</evidence>
<organism evidence="10 11">
    <name type="scientific">Chaetoceros tenuissimus</name>
    <dbReference type="NCBI Taxonomy" id="426638"/>
    <lineage>
        <taxon>Eukaryota</taxon>
        <taxon>Sar</taxon>
        <taxon>Stramenopiles</taxon>
        <taxon>Ochrophyta</taxon>
        <taxon>Bacillariophyta</taxon>
        <taxon>Coscinodiscophyceae</taxon>
        <taxon>Chaetocerotophycidae</taxon>
        <taxon>Chaetocerotales</taxon>
        <taxon>Chaetocerotaceae</taxon>
        <taxon>Chaetoceros</taxon>
    </lineage>
</organism>
<feature type="compositionally biased region" description="Basic residues" evidence="7">
    <location>
        <begin position="1"/>
        <end position="17"/>
    </location>
</feature>
<dbReference type="PANTHER" id="PTHR23117">
    <property type="entry name" value="GUANYLATE KINASE-RELATED"/>
    <property type="match status" value="1"/>
</dbReference>
<evidence type="ECO:0000256" key="2">
    <source>
        <dbReference type="ARBA" id="ARBA00012961"/>
    </source>
</evidence>
<accession>A0AAD3CV99</accession>
<evidence type="ECO:0000313" key="10">
    <source>
        <dbReference type="EMBL" id="GFH52509.1"/>
    </source>
</evidence>
<evidence type="ECO:0000259" key="9">
    <source>
        <dbReference type="PROSITE" id="PS51089"/>
    </source>
</evidence>
<evidence type="ECO:0000256" key="6">
    <source>
        <dbReference type="ARBA" id="ARBA00022840"/>
    </source>
</evidence>
<dbReference type="Gene3D" id="3.40.50.300">
    <property type="entry name" value="P-loop containing nucleotide triphosphate hydrolases"/>
    <property type="match status" value="1"/>
</dbReference>
<dbReference type="PROSITE" id="PS51089">
    <property type="entry name" value="HP"/>
    <property type="match status" value="1"/>
</dbReference>
<dbReference type="Pfam" id="PF00625">
    <property type="entry name" value="Guanylate_kin"/>
    <property type="match status" value="1"/>
</dbReference>
<feature type="compositionally biased region" description="Acidic residues" evidence="7">
    <location>
        <begin position="93"/>
        <end position="154"/>
    </location>
</feature>
<dbReference type="Pfam" id="PF02209">
    <property type="entry name" value="VHP"/>
    <property type="match status" value="1"/>
</dbReference>
<comment type="similarity">
    <text evidence="1">Belongs to the guanylate kinase family.</text>
</comment>
<dbReference type="HAMAP" id="MF_00328">
    <property type="entry name" value="Guanylate_kinase"/>
    <property type="match status" value="1"/>
</dbReference>
<dbReference type="InterPro" id="IPR027417">
    <property type="entry name" value="P-loop_NTPase"/>
</dbReference>
<dbReference type="InterPro" id="IPR008144">
    <property type="entry name" value="Guanylate_kin-like_dom"/>
</dbReference>
<evidence type="ECO:0000256" key="1">
    <source>
        <dbReference type="ARBA" id="ARBA00005790"/>
    </source>
</evidence>
<keyword evidence="6" id="KW-0067">ATP-binding</keyword>
<dbReference type="Gene3D" id="1.10.950.10">
    <property type="entry name" value="Villin headpiece domain"/>
    <property type="match status" value="1"/>
</dbReference>
<dbReference type="InterPro" id="IPR003128">
    <property type="entry name" value="Villin_headpiece"/>
</dbReference>
<feature type="compositionally biased region" description="Low complexity" evidence="7">
    <location>
        <begin position="18"/>
        <end position="32"/>
    </location>
</feature>
<dbReference type="SUPFAM" id="SSF52540">
    <property type="entry name" value="P-loop containing nucleoside triphosphate hydrolases"/>
    <property type="match status" value="1"/>
</dbReference>
<dbReference type="CDD" id="cd00071">
    <property type="entry name" value="GMPK"/>
    <property type="match status" value="1"/>
</dbReference>
<reference evidence="10 11" key="1">
    <citation type="journal article" date="2021" name="Sci. Rep.">
        <title>The genome of the diatom Chaetoceros tenuissimus carries an ancient integrated fragment of an extant virus.</title>
        <authorList>
            <person name="Hongo Y."/>
            <person name="Kimura K."/>
            <person name="Takaki Y."/>
            <person name="Yoshida Y."/>
            <person name="Baba S."/>
            <person name="Kobayashi G."/>
            <person name="Nagasaki K."/>
            <person name="Hano T."/>
            <person name="Tomaru Y."/>
        </authorList>
    </citation>
    <scope>NUCLEOTIDE SEQUENCE [LARGE SCALE GENOMIC DNA]</scope>
    <source>
        <strain evidence="10 11">NIES-3715</strain>
    </source>
</reference>
<dbReference type="GO" id="GO:0003779">
    <property type="term" value="F:actin binding"/>
    <property type="evidence" value="ECO:0007669"/>
    <property type="project" value="InterPro"/>
</dbReference>
<dbReference type="InterPro" id="IPR008145">
    <property type="entry name" value="GK/Ca_channel_bsu"/>
</dbReference>
<feature type="compositionally biased region" description="Basic and acidic residues" evidence="7">
    <location>
        <begin position="499"/>
        <end position="521"/>
    </location>
</feature>
<dbReference type="AlphaFoldDB" id="A0AAD3CV99"/>
<dbReference type="SMART" id="SM00153">
    <property type="entry name" value="VHP"/>
    <property type="match status" value="1"/>
</dbReference>
<keyword evidence="5 10" id="KW-0418">Kinase</keyword>
<feature type="compositionally biased region" description="Basic and acidic residues" evidence="7">
    <location>
        <begin position="441"/>
        <end position="450"/>
    </location>
</feature>
<dbReference type="GO" id="GO:0005524">
    <property type="term" value="F:ATP binding"/>
    <property type="evidence" value="ECO:0007669"/>
    <property type="project" value="UniProtKB-KW"/>
</dbReference>
<feature type="compositionally biased region" description="Basic and acidic residues" evidence="7">
    <location>
        <begin position="75"/>
        <end position="92"/>
    </location>
</feature>
<feature type="domain" description="Guanylate kinase-like" evidence="8">
    <location>
        <begin position="157"/>
        <end position="340"/>
    </location>
</feature>
<keyword evidence="3" id="KW-0808">Transferase</keyword>
<dbReference type="NCBIfam" id="TIGR03263">
    <property type="entry name" value="guanyl_kin"/>
    <property type="match status" value="1"/>
</dbReference>
<dbReference type="Proteomes" id="UP001054902">
    <property type="component" value="Unassembled WGS sequence"/>
</dbReference>
<feature type="region of interest" description="Disordered" evidence="7">
    <location>
        <begin position="1"/>
        <end position="32"/>
    </location>
</feature>
<comment type="caution">
    <text evidence="10">The sequence shown here is derived from an EMBL/GenBank/DDBJ whole genome shotgun (WGS) entry which is preliminary data.</text>
</comment>
<evidence type="ECO:0000313" key="11">
    <source>
        <dbReference type="Proteomes" id="UP001054902"/>
    </source>
</evidence>